<dbReference type="EMBL" id="CP002418">
    <property type="protein sequence ID" value="ADU43702.1"/>
    <property type="molecule type" value="Genomic_DNA"/>
</dbReference>
<organism evidence="1 2">
    <name type="scientific">Rhodopseudomonas palustris (strain DX-1)</name>
    <dbReference type="NCBI Taxonomy" id="652103"/>
    <lineage>
        <taxon>Bacteria</taxon>
        <taxon>Pseudomonadati</taxon>
        <taxon>Pseudomonadota</taxon>
        <taxon>Alphaproteobacteria</taxon>
        <taxon>Hyphomicrobiales</taxon>
        <taxon>Nitrobacteraceae</taxon>
        <taxon>Rhodopseudomonas</taxon>
    </lineage>
</organism>
<reference evidence="1" key="1">
    <citation type="submission" date="2010-12" db="EMBL/GenBank/DDBJ databases">
        <title>Complete sequence of Rhodopseudomonas palustris DX-1.</title>
        <authorList>
            <consortium name="US DOE Joint Genome Institute"/>
            <person name="Lucas S."/>
            <person name="Copeland A."/>
            <person name="Lapidus A."/>
            <person name="Cheng J.-F."/>
            <person name="Goodwin L."/>
            <person name="Pitluck S."/>
            <person name="Misra M."/>
            <person name="Chertkov O."/>
            <person name="Detter J.C."/>
            <person name="Han C."/>
            <person name="Tapia R."/>
            <person name="Land M."/>
            <person name="Hauser L."/>
            <person name="Kyrpides N."/>
            <person name="Ivanova N."/>
            <person name="Ovchinnikova G."/>
            <person name="Logan B."/>
            <person name="Oda Y."/>
            <person name="Harwood C."/>
            <person name="Woyke T."/>
        </authorList>
    </citation>
    <scope>NUCLEOTIDE SEQUENCE [LARGE SCALE GENOMIC DNA]</scope>
    <source>
        <strain evidence="1">DX-1</strain>
    </source>
</reference>
<dbReference type="HOGENOM" id="CLU_2556080_0_0_5"/>
<proteinExistence type="predicted"/>
<evidence type="ECO:0000313" key="1">
    <source>
        <dbReference type="EMBL" id="ADU43702.1"/>
    </source>
</evidence>
<sequence length="82" mass="9580">MLFDWLKRRRAAWELAEADADALMEGYGDAVFDEVRRRVREEDDIKVLDGNRGRGHWQRVGTIIWKRTGRNGLDTATKYLEG</sequence>
<protein>
    <submittedName>
        <fullName evidence="1">Uncharacterized protein</fullName>
    </submittedName>
</protein>
<accession>E6VQ25</accession>
<gene>
    <name evidence="1" type="ordered locus">Rpdx1_2100</name>
</gene>
<dbReference type="KEGG" id="rpx:Rpdx1_2100"/>
<dbReference type="Proteomes" id="UP000001402">
    <property type="component" value="Chromosome"/>
</dbReference>
<evidence type="ECO:0000313" key="2">
    <source>
        <dbReference type="Proteomes" id="UP000001402"/>
    </source>
</evidence>
<dbReference type="AlphaFoldDB" id="E6VQ25"/>
<name>E6VQ25_RHOPX</name>